<dbReference type="InterPro" id="IPR058650">
    <property type="entry name" value="Msy1/2-like"/>
</dbReference>
<dbReference type="SUPFAM" id="SSF50182">
    <property type="entry name" value="Sm-like ribonucleoproteins"/>
    <property type="match status" value="1"/>
</dbReference>
<dbReference type="HOGENOM" id="CLU_010480_4_0_1"/>
<dbReference type="GO" id="GO:0016020">
    <property type="term" value="C:membrane"/>
    <property type="evidence" value="ECO:0007669"/>
    <property type="project" value="UniProtKB-SubCell"/>
</dbReference>
<dbReference type="GO" id="GO:0006874">
    <property type="term" value="P:intracellular calcium ion homeostasis"/>
    <property type="evidence" value="ECO:0007669"/>
    <property type="project" value="TreeGrafter"/>
</dbReference>
<keyword evidence="3 6" id="KW-1133">Transmembrane helix</keyword>
<dbReference type="GO" id="GO:0005509">
    <property type="term" value="F:calcium ion binding"/>
    <property type="evidence" value="ECO:0007669"/>
    <property type="project" value="InterPro"/>
</dbReference>
<dbReference type="AlphaFoldDB" id="A0A072PFR1"/>
<protein>
    <recommendedName>
        <fullName evidence="7">EF-hand domain-containing protein</fullName>
    </recommendedName>
</protein>
<dbReference type="PANTHER" id="PTHR31323:SF14">
    <property type="entry name" value="MECHANOSENSITIVE ION CHANNEL PROTEIN MSY2"/>
    <property type="match status" value="1"/>
</dbReference>
<keyword evidence="2 6" id="KW-0812">Transmembrane</keyword>
<evidence type="ECO:0000313" key="9">
    <source>
        <dbReference type="Proteomes" id="UP000027920"/>
    </source>
</evidence>
<dbReference type="Proteomes" id="UP000027920">
    <property type="component" value="Unassembled WGS sequence"/>
</dbReference>
<dbReference type="InterPro" id="IPR006685">
    <property type="entry name" value="MscS_channel_2nd"/>
</dbReference>
<dbReference type="PANTHER" id="PTHR31323">
    <property type="entry name" value="MECHANOSENSITIVE ION CHANNEL PROTEIN MSY2"/>
    <property type="match status" value="1"/>
</dbReference>
<dbReference type="Pfam" id="PF25886">
    <property type="entry name" value="Msy1"/>
    <property type="match status" value="1"/>
</dbReference>
<comment type="subcellular location">
    <subcellularLocation>
        <location evidence="1">Membrane</location>
    </subcellularLocation>
</comment>
<sequence>MAPNDTFIHVREAPGSSSSHGMGEKSFHIPMSYPLNSRPSMAQSRITVPEDQDKWNDEHTDDDGELSKLGMTWQRLRRNVLIRYTFYIVPVAVLLAIPIILCATVYADARIMSHFHGTKLQPIYTSNITSIDDSPTSNITNIYNITSSEIYEQVQTSDDGGIRLLGLFIWIEVVWVLLWVAKLLAQFVPVLYQTVAGAVQTGIRKYALVLKAVEIPLSLFFWAILAIACRSIIWTFDQPFHKKYSGQIQWLSVLHNVNKATIGVTALYLVQKLLIQMVSVNYHGKKQYDTIKELETLSRAIETMYDVSRRQFYDSHPAFREEDLDIHDVRGYRKDKYGRRKGNSDSAAVFMTSLGTTGDKITSILGYMASDIAGQQVLTPTASGAIVEAALDRPVAAEALARRIWNSFTNFGANKLDEASIRNMFGPGCEAQAMYILRKVDTDGNGDVTLTEMIDLVKKVAADRKTIWEGASNVKDAIKVLDRVLSVFVLIFIFLIYAAFFSDYLANHYTQVWSTFTGCSFLFASTAGELFAACITVFIKHPYDVGDRISINDTDMDVVKISLLYSVFKEVSSRQLVQIPNSTINGLWIRNITRSKQLKEHITVNVSADTSFEDLEILRSQLAAFVAEHNRDFLADVDIQLTSVSDMKQLELRIEYEHKGNSASDQTRAHRRSKFTCGLLSAMRKVPIAGPGGGGPGPGSKESPTYTVTISDQESREAKAVFDETKDSKRLIPKNSSPPAAAAAGVSLAVGGARGSTALEILPSLLRQGKPKPSEDGIYQRR</sequence>
<dbReference type="PROSITE" id="PS50222">
    <property type="entry name" value="EF_HAND_2"/>
    <property type="match status" value="1"/>
</dbReference>
<evidence type="ECO:0000256" key="3">
    <source>
        <dbReference type="ARBA" id="ARBA00022989"/>
    </source>
</evidence>
<proteinExistence type="predicted"/>
<dbReference type="Gene3D" id="2.30.30.60">
    <property type="match status" value="1"/>
</dbReference>
<evidence type="ECO:0000256" key="1">
    <source>
        <dbReference type="ARBA" id="ARBA00004370"/>
    </source>
</evidence>
<feature type="compositionally biased region" description="Basic and acidic residues" evidence="5">
    <location>
        <begin position="713"/>
        <end position="730"/>
    </location>
</feature>
<gene>
    <name evidence="8" type="ORF">A1O9_06617</name>
</gene>
<organism evidence="8 9">
    <name type="scientific">Exophiala aquamarina CBS 119918</name>
    <dbReference type="NCBI Taxonomy" id="1182545"/>
    <lineage>
        <taxon>Eukaryota</taxon>
        <taxon>Fungi</taxon>
        <taxon>Dikarya</taxon>
        <taxon>Ascomycota</taxon>
        <taxon>Pezizomycotina</taxon>
        <taxon>Eurotiomycetes</taxon>
        <taxon>Chaetothyriomycetidae</taxon>
        <taxon>Chaetothyriales</taxon>
        <taxon>Herpotrichiellaceae</taxon>
        <taxon>Exophiala</taxon>
    </lineage>
</organism>
<feature type="transmembrane region" description="Helical" evidence="6">
    <location>
        <begin position="213"/>
        <end position="236"/>
    </location>
</feature>
<feature type="transmembrane region" description="Helical" evidence="6">
    <location>
        <begin position="484"/>
        <end position="506"/>
    </location>
</feature>
<dbReference type="PROSITE" id="PS00018">
    <property type="entry name" value="EF_HAND_1"/>
    <property type="match status" value="1"/>
</dbReference>
<comment type="caution">
    <text evidence="8">The sequence shown here is derived from an EMBL/GenBank/DDBJ whole genome shotgun (WGS) entry which is preliminary data.</text>
</comment>
<evidence type="ECO:0000256" key="4">
    <source>
        <dbReference type="ARBA" id="ARBA00023136"/>
    </source>
</evidence>
<keyword evidence="4 6" id="KW-0472">Membrane</keyword>
<dbReference type="InterPro" id="IPR010920">
    <property type="entry name" value="LSM_dom_sf"/>
</dbReference>
<dbReference type="InterPro" id="IPR018247">
    <property type="entry name" value="EF_Hand_1_Ca_BS"/>
</dbReference>
<dbReference type="OrthoDB" id="544685at2759"/>
<dbReference type="Pfam" id="PF00924">
    <property type="entry name" value="MS_channel_2nd"/>
    <property type="match status" value="1"/>
</dbReference>
<feature type="transmembrane region" description="Helical" evidence="6">
    <location>
        <begin position="84"/>
        <end position="107"/>
    </location>
</feature>
<dbReference type="EMBL" id="AMGV01000004">
    <property type="protein sequence ID" value="KEF58691.1"/>
    <property type="molecule type" value="Genomic_DNA"/>
</dbReference>
<feature type="region of interest" description="Disordered" evidence="5">
    <location>
        <begin position="686"/>
        <end position="741"/>
    </location>
</feature>
<dbReference type="VEuPathDB" id="FungiDB:A1O9_06617"/>
<keyword evidence="9" id="KW-1185">Reference proteome</keyword>
<reference evidence="8 9" key="1">
    <citation type="submission" date="2013-03" db="EMBL/GenBank/DDBJ databases">
        <title>The Genome Sequence of Exophiala aquamarina CBS 119918.</title>
        <authorList>
            <consortium name="The Broad Institute Genomics Platform"/>
            <person name="Cuomo C."/>
            <person name="de Hoog S."/>
            <person name="Gorbushina A."/>
            <person name="Walker B."/>
            <person name="Young S.K."/>
            <person name="Zeng Q."/>
            <person name="Gargeya S."/>
            <person name="Fitzgerald M."/>
            <person name="Haas B."/>
            <person name="Abouelleil A."/>
            <person name="Allen A.W."/>
            <person name="Alvarado L."/>
            <person name="Arachchi H.M."/>
            <person name="Berlin A.M."/>
            <person name="Chapman S.B."/>
            <person name="Gainer-Dewar J."/>
            <person name="Goldberg J."/>
            <person name="Griggs A."/>
            <person name="Gujja S."/>
            <person name="Hansen M."/>
            <person name="Howarth C."/>
            <person name="Imamovic A."/>
            <person name="Ireland A."/>
            <person name="Larimer J."/>
            <person name="McCowan C."/>
            <person name="Murphy C."/>
            <person name="Pearson M."/>
            <person name="Poon T.W."/>
            <person name="Priest M."/>
            <person name="Roberts A."/>
            <person name="Saif S."/>
            <person name="Shea T."/>
            <person name="Sisk P."/>
            <person name="Sykes S."/>
            <person name="Wortman J."/>
            <person name="Nusbaum C."/>
            <person name="Birren B."/>
        </authorList>
    </citation>
    <scope>NUCLEOTIDE SEQUENCE [LARGE SCALE GENOMIC DNA]</scope>
    <source>
        <strain evidence="8 9">CBS 119918</strain>
    </source>
</reference>
<dbReference type="GeneID" id="25281534"/>
<name>A0A072PFR1_9EURO</name>
<evidence type="ECO:0000313" key="8">
    <source>
        <dbReference type="EMBL" id="KEF58691.1"/>
    </source>
</evidence>
<dbReference type="RefSeq" id="XP_013261281.1">
    <property type="nucleotide sequence ID" value="XM_013405827.1"/>
</dbReference>
<feature type="compositionally biased region" description="Polar residues" evidence="5">
    <location>
        <begin position="702"/>
        <end position="712"/>
    </location>
</feature>
<feature type="domain" description="EF-hand" evidence="7">
    <location>
        <begin position="428"/>
        <end position="463"/>
    </location>
</feature>
<evidence type="ECO:0000256" key="2">
    <source>
        <dbReference type="ARBA" id="ARBA00022692"/>
    </source>
</evidence>
<evidence type="ECO:0000259" key="7">
    <source>
        <dbReference type="PROSITE" id="PS50222"/>
    </source>
</evidence>
<dbReference type="GO" id="GO:0005262">
    <property type="term" value="F:calcium channel activity"/>
    <property type="evidence" value="ECO:0007669"/>
    <property type="project" value="TreeGrafter"/>
</dbReference>
<dbReference type="InterPro" id="IPR002048">
    <property type="entry name" value="EF_hand_dom"/>
</dbReference>
<feature type="transmembrane region" description="Helical" evidence="6">
    <location>
        <begin position="512"/>
        <end position="539"/>
    </location>
</feature>
<accession>A0A072PFR1</accession>
<evidence type="ECO:0000256" key="6">
    <source>
        <dbReference type="SAM" id="Phobius"/>
    </source>
</evidence>
<dbReference type="InterPro" id="IPR023408">
    <property type="entry name" value="MscS_beta-dom_sf"/>
</dbReference>
<feature type="transmembrane region" description="Helical" evidence="6">
    <location>
        <begin position="167"/>
        <end position="192"/>
    </location>
</feature>
<evidence type="ECO:0000256" key="5">
    <source>
        <dbReference type="SAM" id="MobiDB-lite"/>
    </source>
</evidence>